<dbReference type="InterPro" id="IPR008228">
    <property type="entry name" value="UCP006173"/>
</dbReference>
<feature type="region of interest" description="Disordered" evidence="2">
    <location>
        <begin position="1"/>
        <end position="28"/>
    </location>
</feature>
<accession>A0A8I1KIW8</accession>
<evidence type="ECO:0000313" key="4">
    <source>
        <dbReference type="Proteomes" id="UP000623250"/>
    </source>
</evidence>
<protein>
    <recommendedName>
        <fullName evidence="1">UPF0260 protein JDN41_01265</fullName>
    </recommendedName>
</protein>
<comment type="similarity">
    <text evidence="1">Belongs to the UPF0260 family.</text>
</comment>
<dbReference type="NCBIfam" id="NF003501">
    <property type="entry name" value="PRK05170.1-5"/>
    <property type="match status" value="1"/>
</dbReference>
<dbReference type="AlphaFoldDB" id="A0A8I1KIW8"/>
<name>A0A8I1KIW8_9HYPH</name>
<dbReference type="NCBIfam" id="NF003507">
    <property type="entry name" value="PRK05170.2-5"/>
    <property type="match status" value="1"/>
</dbReference>
<dbReference type="HAMAP" id="MF_00676">
    <property type="entry name" value="UPF0260"/>
    <property type="match status" value="1"/>
</dbReference>
<dbReference type="PANTHER" id="PTHR37421:SF1">
    <property type="entry name" value="UPF0260 PROTEIN YCGN"/>
    <property type="match status" value="1"/>
</dbReference>
<dbReference type="PIRSF" id="PIRSF006173">
    <property type="entry name" value="UCP006173"/>
    <property type="match status" value="1"/>
</dbReference>
<evidence type="ECO:0000313" key="3">
    <source>
        <dbReference type="EMBL" id="MBJ7542184.1"/>
    </source>
</evidence>
<organism evidence="3 4">
    <name type="scientific">Rhodomicrobium udaipurense</name>
    <dbReference type="NCBI Taxonomy" id="1202716"/>
    <lineage>
        <taxon>Bacteria</taxon>
        <taxon>Pseudomonadati</taxon>
        <taxon>Pseudomonadota</taxon>
        <taxon>Alphaproteobacteria</taxon>
        <taxon>Hyphomicrobiales</taxon>
        <taxon>Hyphomicrobiaceae</taxon>
        <taxon>Rhodomicrobium</taxon>
    </lineage>
</organism>
<dbReference type="PANTHER" id="PTHR37421">
    <property type="entry name" value="UPF0260 PROTEIN YCGN"/>
    <property type="match status" value="1"/>
</dbReference>
<dbReference type="RefSeq" id="WP_052037349.1">
    <property type="nucleotide sequence ID" value="NZ_JAEMUK010000002.1"/>
</dbReference>
<dbReference type="Proteomes" id="UP000623250">
    <property type="component" value="Unassembled WGS sequence"/>
</dbReference>
<sequence length="174" mass="19474">MPRNESAKQLKWQGSIADPGTKSDAAGDEAPFWRTKALEEMSTEEWESLCDGCGQCCLIKLEDEDTGQIAVTRLACKLLDLGTCQCSNYPARQDHVHDCVKLTPEDVRRISWLPETCAYRLVEEGKNLGWWHPLVSGTQDTVFEAGIAIRGSAISEKKVRVERYPAHIVGWLKP</sequence>
<proteinExistence type="inferred from homology"/>
<comment type="caution">
    <text evidence="3">The sequence shown here is derived from an EMBL/GenBank/DDBJ whole genome shotgun (WGS) entry which is preliminary data.</text>
</comment>
<dbReference type="EMBL" id="JAEMUK010000002">
    <property type="protein sequence ID" value="MBJ7542184.1"/>
    <property type="molecule type" value="Genomic_DNA"/>
</dbReference>
<reference evidence="3 4" key="1">
    <citation type="submission" date="2020-12" db="EMBL/GenBank/DDBJ databases">
        <title>Revised draft genomes of Rhodomicrobium vannielii ATCC 17100 and Rhodomicrobium udaipurense JA643.</title>
        <authorList>
            <person name="Conners E.M."/>
            <person name="Davenport E.J."/>
            <person name="Bose A."/>
        </authorList>
    </citation>
    <scope>NUCLEOTIDE SEQUENCE [LARGE SCALE GENOMIC DNA]</scope>
    <source>
        <strain evidence="3 4">JA643</strain>
    </source>
</reference>
<dbReference type="InterPro" id="IPR005358">
    <property type="entry name" value="Puta_zinc/iron-chelating_dom"/>
</dbReference>
<gene>
    <name evidence="3" type="ORF">JDN41_01265</name>
</gene>
<keyword evidence="4" id="KW-1185">Reference proteome</keyword>
<evidence type="ECO:0000256" key="2">
    <source>
        <dbReference type="SAM" id="MobiDB-lite"/>
    </source>
</evidence>
<evidence type="ECO:0000256" key="1">
    <source>
        <dbReference type="HAMAP-Rule" id="MF_00676"/>
    </source>
</evidence>
<dbReference type="Pfam" id="PF03692">
    <property type="entry name" value="CxxCxxCC"/>
    <property type="match status" value="1"/>
</dbReference>